<keyword evidence="13 20" id="KW-0239">DNA-directed DNA polymerase</keyword>
<evidence type="ECO:0000256" key="18">
    <source>
        <dbReference type="ARBA" id="ARBA00049244"/>
    </source>
</evidence>
<evidence type="ECO:0000256" key="7">
    <source>
        <dbReference type="ARBA" id="ARBA00022679"/>
    </source>
</evidence>
<feature type="non-terminal residue" evidence="20">
    <location>
        <position position="1"/>
    </location>
</feature>
<comment type="caution">
    <text evidence="20">The sequence shown here is derived from an EMBL/GenBank/DDBJ whole genome shotgun (WGS) entry which is preliminary data.</text>
</comment>
<name>A0A3R7YGF0_9EURY</name>
<feature type="domain" description="DNA polymerase alpha/delta/epsilon subunit B" evidence="19">
    <location>
        <begin position="184"/>
        <end position="360"/>
    </location>
</feature>
<reference evidence="20 21" key="1">
    <citation type="submission" date="2018-08" db="EMBL/GenBank/DDBJ databases">
        <title>The metabolism and importance of syntrophic acetate oxidation coupled to methane or sulfide production in haloalkaline environments.</title>
        <authorList>
            <person name="Timmers P.H.A."/>
            <person name="Vavourakis C.D."/>
            <person name="Sorokin D.Y."/>
            <person name="Sinninghe Damste J.S."/>
            <person name="Muyzer G."/>
            <person name="Stams A.J.M."/>
            <person name="Plugge C.M."/>
        </authorList>
    </citation>
    <scope>NUCLEOTIDE SEQUENCE [LARGE SCALE GENOMIC DNA]</scope>
    <source>
        <strain evidence="20">MSAO_Arc3</strain>
    </source>
</reference>
<keyword evidence="9" id="KW-0235">DNA replication</keyword>
<keyword evidence="12" id="KW-0269">Exonuclease</keyword>
<dbReference type="PANTHER" id="PTHR10416:SF0">
    <property type="entry name" value="DNA POLYMERASE DELTA SUBUNIT 2"/>
    <property type="match status" value="1"/>
</dbReference>
<dbReference type="EC" id="2.7.7.7" evidence="5"/>
<evidence type="ECO:0000256" key="1">
    <source>
        <dbReference type="ARBA" id="ARBA00000563"/>
    </source>
</evidence>
<evidence type="ECO:0000256" key="17">
    <source>
        <dbReference type="ARBA" id="ARBA00030475"/>
    </source>
</evidence>
<keyword evidence="7 20" id="KW-0808">Transferase</keyword>
<dbReference type="GO" id="GO:0003887">
    <property type="term" value="F:DNA-directed DNA polymerase activity"/>
    <property type="evidence" value="ECO:0007669"/>
    <property type="project" value="UniProtKB-KW"/>
</dbReference>
<dbReference type="Proteomes" id="UP000284763">
    <property type="component" value="Unassembled WGS sequence"/>
</dbReference>
<dbReference type="InterPro" id="IPR007185">
    <property type="entry name" value="DNA_pol_a/d/e_bsu"/>
</dbReference>
<feature type="non-terminal residue" evidence="20">
    <location>
        <position position="370"/>
    </location>
</feature>
<comment type="catalytic activity">
    <reaction evidence="18">
        <text>DNA(n) + a 2'-deoxyribonucleoside 5'-triphosphate = DNA(n+1) + diphosphate</text>
        <dbReference type="Rhea" id="RHEA:22508"/>
        <dbReference type="Rhea" id="RHEA-COMP:17339"/>
        <dbReference type="Rhea" id="RHEA-COMP:17340"/>
        <dbReference type="ChEBI" id="CHEBI:33019"/>
        <dbReference type="ChEBI" id="CHEBI:61560"/>
        <dbReference type="ChEBI" id="CHEBI:173112"/>
        <dbReference type="EC" id="2.7.7.7"/>
    </reaction>
</comment>
<dbReference type="InterPro" id="IPR024826">
    <property type="entry name" value="DNA_pol_delta/II_ssu"/>
</dbReference>
<dbReference type="InterPro" id="IPR011149">
    <property type="entry name" value="Pol2_small_arc"/>
</dbReference>
<dbReference type="GO" id="GO:0006271">
    <property type="term" value="P:DNA strand elongation involved in DNA replication"/>
    <property type="evidence" value="ECO:0007669"/>
    <property type="project" value="TreeGrafter"/>
</dbReference>
<evidence type="ECO:0000259" key="19">
    <source>
        <dbReference type="Pfam" id="PF04042"/>
    </source>
</evidence>
<dbReference type="GO" id="GO:0008310">
    <property type="term" value="F:single-stranded DNA 3'-5' DNA exonuclease activity"/>
    <property type="evidence" value="ECO:0007669"/>
    <property type="project" value="UniProtKB-EC"/>
</dbReference>
<gene>
    <name evidence="20" type="ORF">D5R95_07165</name>
</gene>
<organism evidence="20 21">
    <name type="scientific">Methanosalsum natronophilum</name>
    <dbReference type="NCBI Taxonomy" id="768733"/>
    <lineage>
        <taxon>Archaea</taxon>
        <taxon>Methanobacteriati</taxon>
        <taxon>Methanobacteriota</taxon>
        <taxon>Stenosarchaea group</taxon>
        <taxon>Methanomicrobia</taxon>
        <taxon>Methanosarcinales</taxon>
        <taxon>Methanosarcinaceae</taxon>
        <taxon>Methanosalsum</taxon>
    </lineage>
</organism>
<dbReference type="EMBL" id="QZAB01000447">
    <property type="protein sequence ID" value="RQD82489.1"/>
    <property type="molecule type" value="Genomic_DNA"/>
</dbReference>
<comment type="subunit">
    <text evidence="3">Heterodimer of a large subunit and a small subunit.</text>
</comment>
<evidence type="ECO:0000256" key="13">
    <source>
        <dbReference type="ARBA" id="ARBA00022932"/>
    </source>
</evidence>
<dbReference type="Pfam" id="PF04042">
    <property type="entry name" value="DNA_pol_E_B"/>
    <property type="match status" value="1"/>
</dbReference>
<dbReference type="InterPro" id="IPR029052">
    <property type="entry name" value="Metallo-depent_PP-like"/>
</dbReference>
<evidence type="ECO:0000256" key="11">
    <source>
        <dbReference type="ARBA" id="ARBA00022801"/>
    </source>
</evidence>
<keyword evidence="15" id="KW-0511">Multifunctional enzyme</keyword>
<keyword evidence="11" id="KW-0378">Hydrolase</keyword>
<protein>
    <recommendedName>
        <fullName evidence="6">DNA polymerase II small subunit</fullName>
        <ecNumber evidence="5">2.7.7.7</ecNumber>
        <ecNumber evidence="4">3.1.11.1</ecNumber>
    </recommendedName>
    <alternativeName>
        <fullName evidence="17">Exodeoxyribonuclease small subunit</fullName>
    </alternativeName>
</protein>
<comment type="catalytic activity">
    <reaction evidence="1">
        <text>Exonucleolytic cleavage in the 3'- to 5'-direction to yield nucleoside 5'-phosphates.</text>
        <dbReference type="EC" id="3.1.11.1"/>
    </reaction>
</comment>
<accession>A0A3R7YGF0</accession>
<evidence type="ECO:0000256" key="9">
    <source>
        <dbReference type="ARBA" id="ARBA00022705"/>
    </source>
</evidence>
<dbReference type="PANTHER" id="PTHR10416">
    <property type="entry name" value="DNA POLYMERASE DELTA SUBUNIT 2"/>
    <property type="match status" value="1"/>
</dbReference>
<evidence type="ECO:0000256" key="4">
    <source>
        <dbReference type="ARBA" id="ARBA00012108"/>
    </source>
</evidence>
<dbReference type="NCBIfam" id="NF003118">
    <property type="entry name" value="PRK04036.1-3"/>
    <property type="match status" value="1"/>
</dbReference>
<evidence type="ECO:0000256" key="10">
    <source>
        <dbReference type="ARBA" id="ARBA00022722"/>
    </source>
</evidence>
<evidence type="ECO:0000256" key="8">
    <source>
        <dbReference type="ARBA" id="ARBA00022695"/>
    </source>
</evidence>
<dbReference type="GO" id="GO:0042575">
    <property type="term" value="C:DNA polymerase complex"/>
    <property type="evidence" value="ECO:0007669"/>
    <property type="project" value="TreeGrafter"/>
</dbReference>
<evidence type="ECO:0000313" key="20">
    <source>
        <dbReference type="EMBL" id="RQD82489.1"/>
    </source>
</evidence>
<proteinExistence type="inferred from homology"/>
<comment type="function">
    <text evidence="16">Possesses two activities: a DNA synthesis (polymerase) and an exonucleolytic activity that degrades single-stranded DNA in the 3' to 5' direction. Has a template-primer preference which is characteristic of a replicative DNA polymerase.</text>
</comment>
<keyword evidence="14" id="KW-0238">DNA-binding</keyword>
<evidence type="ECO:0000256" key="2">
    <source>
        <dbReference type="ARBA" id="ARBA00006035"/>
    </source>
</evidence>
<comment type="similarity">
    <text evidence="2">Belongs to the DNA polymerase delta/II small subunit family.</text>
</comment>
<evidence type="ECO:0000256" key="3">
    <source>
        <dbReference type="ARBA" id="ARBA00011315"/>
    </source>
</evidence>
<dbReference type="SUPFAM" id="SSF56300">
    <property type="entry name" value="Metallo-dependent phosphatases"/>
    <property type="match status" value="1"/>
</dbReference>
<dbReference type="EC" id="3.1.11.1" evidence="4"/>
<evidence type="ECO:0000313" key="21">
    <source>
        <dbReference type="Proteomes" id="UP000284763"/>
    </source>
</evidence>
<evidence type="ECO:0000256" key="12">
    <source>
        <dbReference type="ARBA" id="ARBA00022839"/>
    </source>
</evidence>
<keyword evidence="10" id="KW-0540">Nuclease</keyword>
<dbReference type="PIRSF" id="PIRSF000803">
    <property type="entry name" value="Arc_Pol2_small"/>
    <property type="match status" value="1"/>
</dbReference>
<evidence type="ECO:0000256" key="16">
    <source>
        <dbReference type="ARBA" id="ARBA00024817"/>
    </source>
</evidence>
<dbReference type="Gene3D" id="3.60.21.50">
    <property type="match status" value="1"/>
</dbReference>
<evidence type="ECO:0000256" key="5">
    <source>
        <dbReference type="ARBA" id="ARBA00012417"/>
    </source>
</evidence>
<dbReference type="AlphaFoldDB" id="A0A3R7YGF0"/>
<evidence type="ECO:0000256" key="14">
    <source>
        <dbReference type="ARBA" id="ARBA00023125"/>
    </source>
</evidence>
<keyword evidence="8 20" id="KW-0548">Nucleotidyltransferase</keyword>
<dbReference type="GO" id="GO:0003677">
    <property type="term" value="F:DNA binding"/>
    <property type="evidence" value="ECO:0007669"/>
    <property type="project" value="UniProtKB-KW"/>
</dbReference>
<evidence type="ECO:0000256" key="15">
    <source>
        <dbReference type="ARBA" id="ARBA00023268"/>
    </source>
</evidence>
<sequence>KLQIETKYIEFKKSPTRDMKLPLENNGHTNSVEVLFDISDKSTCIGEYMEFVQYFRDRYNKLSDIIRGRVNSRPIESLLKYKSGSLRNSQYEEISLIGMVSSIKTTSNGHKLVEIEDTTGTFLFLVSNKDKELFDLSCKLILDEVIAVTGVLTNDGNLLIANKLMFPDLPNVSCSNNWTTGKAVFISDVHVGSSTFLEHQWEKVLSFLKGESNDPKLRQISNSIRYVLVAGDVVDGIGIYPGQENELSIKDVYDQYKKAGEYFSQIPEHIQIIISPGNHDAVRQAEPQPKLPEKIRQYFPEKILFVGNPAYLSLEGVKVLMYHGRSIDDLVASIPGVSYQEPTKAMVEMMRRRHISPIYGSRVSIGAEKN</sequence>
<evidence type="ECO:0000256" key="6">
    <source>
        <dbReference type="ARBA" id="ARBA00015227"/>
    </source>
</evidence>
<dbReference type="CDD" id="cd04490">
    <property type="entry name" value="PolII_SU_OBF"/>
    <property type="match status" value="1"/>
</dbReference>